<sequence length="149" mass="16841">MSSRWDQSEKRCNNKNNNKSSDTVPIAEYKILKEKYENMVKENESLIQALELLEIKHGVTVDDLVKKPKQALGRKEEVAKWGNKLDEMQKKLETVEKNVEFLLAVDDDMEMIGMASGSGAGPAKKPKVENSVSKEDVIMLSDDEDGNQR</sequence>
<gene>
    <name evidence="3" type="ORF">CARUB_v10005957mg</name>
</gene>
<dbReference type="AlphaFoldDB" id="R0GZ69"/>
<dbReference type="OrthoDB" id="1113711at2759"/>
<feature type="compositionally biased region" description="Basic and acidic residues" evidence="2">
    <location>
        <begin position="1"/>
        <end position="12"/>
    </location>
</feature>
<dbReference type="EMBL" id="KB870811">
    <property type="protein sequence ID" value="EOA17595.1"/>
    <property type="molecule type" value="Genomic_DNA"/>
</dbReference>
<accession>R0GZ69</accession>
<feature type="region of interest" description="Disordered" evidence="2">
    <location>
        <begin position="1"/>
        <end position="24"/>
    </location>
</feature>
<reference evidence="4" key="1">
    <citation type="journal article" date="2013" name="Nat. Genet.">
        <title>The Capsella rubella genome and the genomic consequences of rapid mating system evolution.</title>
        <authorList>
            <person name="Slotte T."/>
            <person name="Hazzouri K.M."/>
            <person name="Agren J.A."/>
            <person name="Koenig D."/>
            <person name="Maumus F."/>
            <person name="Guo Y.L."/>
            <person name="Steige K."/>
            <person name="Platts A.E."/>
            <person name="Escobar J.S."/>
            <person name="Newman L.K."/>
            <person name="Wang W."/>
            <person name="Mandakova T."/>
            <person name="Vello E."/>
            <person name="Smith L.M."/>
            <person name="Henz S.R."/>
            <person name="Steffen J."/>
            <person name="Takuno S."/>
            <person name="Brandvain Y."/>
            <person name="Coop G."/>
            <person name="Andolfatto P."/>
            <person name="Hu T.T."/>
            <person name="Blanchette M."/>
            <person name="Clark R.M."/>
            <person name="Quesneville H."/>
            <person name="Nordborg M."/>
            <person name="Gaut B.S."/>
            <person name="Lysak M.A."/>
            <person name="Jenkins J."/>
            <person name="Grimwood J."/>
            <person name="Chapman J."/>
            <person name="Prochnik S."/>
            <person name="Shu S."/>
            <person name="Rokhsar D."/>
            <person name="Schmutz J."/>
            <person name="Weigel D."/>
            <person name="Wright S.I."/>
        </authorList>
    </citation>
    <scope>NUCLEOTIDE SEQUENCE [LARGE SCALE GENOMIC DNA]</scope>
    <source>
        <strain evidence="4">cv. Monte Gargano</strain>
    </source>
</reference>
<organism evidence="3 4">
    <name type="scientific">Capsella rubella</name>
    <dbReference type="NCBI Taxonomy" id="81985"/>
    <lineage>
        <taxon>Eukaryota</taxon>
        <taxon>Viridiplantae</taxon>
        <taxon>Streptophyta</taxon>
        <taxon>Embryophyta</taxon>
        <taxon>Tracheophyta</taxon>
        <taxon>Spermatophyta</taxon>
        <taxon>Magnoliopsida</taxon>
        <taxon>eudicotyledons</taxon>
        <taxon>Gunneridae</taxon>
        <taxon>Pentapetalae</taxon>
        <taxon>rosids</taxon>
        <taxon>malvids</taxon>
        <taxon>Brassicales</taxon>
        <taxon>Brassicaceae</taxon>
        <taxon>Camelineae</taxon>
        <taxon>Capsella</taxon>
    </lineage>
</organism>
<keyword evidence="4" id="KW-1185">Reference proteome</keyword>
<evidence type="ECO:0000313" key="4">
    <source>
        <dbReference type="Proteomes" id="UP000029121"/>
    </source>
</evidence>
<evidence type="ECO:0000313" key="3">
    <source>
        <dbReference type="EMBL" id="EOA17595.1"/>
    </source>
</evidence>
<feature type="region of interest" description="Disordered" evidence="2">
    <location>
        <begin position="114"/>
        <end position="149"/>
    </location>
</feature>
<protein>
    <submittedName>
        <fullName evidence="3">Uncharacterized protein</fullName>
    </submittedName>
</protein>
<evidence type="ECO:0000256" key="2">
    <source>
        <dbReference type="SAM" id="MobiDB-lite"/>
    </source>
</evidence>
<feature type="coiled-coil region" evidence="1">
    <location>
        <begin position="29"/>
        <end position="105"/>
    </location>
</feature>
<dbReference type="Proteomes" id="UP000029121">
    <property type="component" value="Unassembled WGS sequence"/>
</dbReference>
<keyword evidence="1" id="KW-0175">Coiled coil</keyword>
<name>R0GZ69_9BRAS</name>
<proteinExistence type="predicted"/>
<feature type="compositionally biased region" description="Basic and acidic residues" evidence="2">
    <location>
        <begin position="126"/>
        <end position="137"/>
    </location>
</feature>
<evidence type="ECO:0000256" key="1">
    <source>
        <dbReference type="SAM" id="Coils"/>
    </source>
</evidence>